<proteinExistence type="predicted"/>
<evidence type="ECO:0000313" key="1">
    <source>
        <dbReference type="EMBL" id="UOA14499.1"/>
    </source>
</evidence>
<protein>
    <recommendedName>
        <fullName evidence="3">Homeodomain-like domain-containing protein</fullName>
    </recommendedName>
</protein>
<reference evidence="2" key="1">
    <citation type="journal article" date="2022" name="Microorganisms">
        <title>Beyond the ABCs#Discovery of Three New Plasmid Types in Rhodobacterales (RepQ, RepY, RepW).</title>
        <authorList>
            <person name="Freese H.M."/>
            <person name="Ringel V."/>
            <person name="Overmann J."/>
            <person name="Petersen J."/>
        </authorList>
    </citation>
    <scope>NUCLEOTIDE SEQUENCE [LARGE SCALE GENOMIC DNA]</scope>
    <source>
        <strain evidence="2">DSM 109990</strain>
    </source>
</reference>
<organism evidence="1 2">
    <name type="scientific">Sulfitobacter dubius</name>
    <dbReference type="NCBI Taxonomy" id="218673"/>
    <lineage>
        <taxon>Bacteria</taxon>
        <taxon>Pseudomonadati</taxon>
        <taxon>Pseudomonadota</taxon>
        <taxon>Alphaproteobacteria</taxon>
        <taxon>Rhodobacterales</taxon>
        <taxon>Roseobacteraceae</taxon>
        <taxon>Sulfitobacter</taxon>
    </lineage>
</organism>
<evidence type="ECO:0008006" key="3">
    <source>
        <dbReference type="Google" id="ProtNLM"/>
    </source>
</evidence>
<dbReference type="Proteomes" id="UP000831019">
    <property type="component" value="Chromosome"/>
</dbReference>
<keyword evidence="2" id="KW-1185">Reference proteome</keyword>
<gene>
    <name evidence="1" type="ORF">DSM109990_01305</name>
</gene>
<evidence type="ECO:0000313" key="2">
    <source>
        <dbReference type="Proteomes" id="UP000831019"/>
    </source>
</evidence>
<accession>A0ABY3ZK25</accession>
<dbReference type="EMBL" id="CP085144">
    <property type="protein sequence ID" value="UOA14499.1"/>
    <property type="molecule type" value="Genomic_DNA"/>
</dbReference>
<sequence length="71" mass="7782">MTPQQVAAAENRAVRIAWGEPPDGRTAHQKTIAERVRPFLGQGLSRREVADRIRCTPRSVGYALEKIGGAL</sequence>
<name>A0ABY3ZK25_9RHOB</name>